<protein>
    <submittedName>
        <fullName evidence="2">Uncharacterized protein</fullName>
    </submittedName>
</protein>
<evidence type="ECO:0000256" key="1">
    <source>
        <dbReference type="SAM" id="MobiDB-lite"/>
    </source>
</evidence>
<proteinExistence type="predicted"/>
<comment type="caution">
    <text evidence="2">The sequence shown here is derived from an EMBL/GenBank/DDBJ whole genome shotgun (WGS) entry which is preliminary data.</text>
</comment>
<reference evidence="2 3" key="1">
    <citation type="submission" date="2019-02" db="EMBL/GenBank/DDBJ databases">
        <title>Deep-cultivation of Planctomycetes and their phenomic and genomic characterization uncovers novel biology.</title>
        <authorList>
            <person name="Wiegand S."/>
            <person name="Jogler M."/>
            <person name="Boedeker C."/>
            <person name="Pinto D."/>
            <person name="Vollmers J."/>
            <person name="Rivas-Marin E."/>
            <person name="Kohn T."/>
            <person name="Peeters S.H."/>
            <person name="Heuer A."/>
            <person name="Rast P."/>
            <person name="Oberbeckmann S."/>
            <person name="Bunk B."/>
            <person name="Jeske O."/>
            <person name="Meyerdierks A."/>
            <person name="Storesund J.E."/>
            <person name="Kallscheuer N."/>
            <person name="Luecker S."/>
            <person name="Lage O.M."/>
            <person name="Pohl T."/>
            <person name="Merkel B.J."/>
            <person name="Hornburger P."/>
            <person name="Mueller R.-W."/>
            <person name="Bruemmer F."/>
            <person name="Labrenz M."/>
            <person name="Spormann A.M."/>
            <person name="Op Den Camp H."/>
            <person name="Overmann J."/>
            <person name="Amann R."/>
            <person name="Jetten M.S.M."/>
            <person name="Mascher T."/>
            <person name="Medema M.H."/>
            <person name="Devos D.P."/>
            <person name="Kaster A.-K."/>
            <person name="Ovreas L."/>
            <person name="Rohde M."/>
            <person name="Galperin M.Y."/>
            <person name="Jogler C."/>
        </authorList>
    </citation>
    <scope>NUCLEOTIDE SEQUENCE [LARGE SCALE GENOMIC DNA]</scope>
    <source>
        <strain evidence="2 3">V7</strain>
    </source>
</reference>
<dbReference type="AlphaFoldDB" id="A0A5C6FSL8"/>
<organism evidence="2 3">
    <name type="scientific">Crateriforma conspicua</name>
    <dbReference type="NCBI Taxonomy" id="2527996"/>
    <lineage>
        <taxon>Bacteria</taxon>
        <taxon>Pseudomonadati</taxon>
        <taxon>Planctomycetota</taxon>
        <taxon>Planctomycetia</taxon>
        <taxon>Planctomycetales</taxon>
        <taxon>Planctomycetaceae</taxon>
        <taxon>Crateriforma</taxon>
    </lineage>
</organism>
<sequence>MTEKQNTPEAAEISKEDSQAKAESTGANDKAEQERLQKLYLEQQRRLACPGCGESPFLG</sequence>
<dbReference type="Proteomes" id="UP000316476">
    <property type="component" value="Unassembled WGS sequence"/>
</dbReference>
<dbReference type="EMBL" id="SJPZ01000001">
    <property type="protein sequence ID" value="TWU64525.1"/>
    <property type="molecule type" value="Genomic_DNA"/>
</dbReference>
<evidence type="ECO:0000313" key="2">
    <source>
        <dbReference type="EMBL" id="TWU64525.1"/>
    </source>
</evidence>
<feature type="region of interest" description="Disordered" evidence="1">
    <location>
        <begin position="1"/>
        <end position="37"/>
    </location>
</feature>
<evidence type="ECO:0000313" key="3">
    <source>
        <dbReference type="Proteomes" id="UP000316476"/>
    </source>
</evidence>
<gene>
    <name evidence="2" type="ORF">V7x_00690</name>
</gene>
<name>A0A5C6FSL8_9PLAN</name>
<accession>A0A5C6FSL8</accession>
<dbReference type="RefSeq" id="WP_146410192.1">
    <property type="nucleotide sequence ID" value="NZ_SJPZ01000001.1"/>
</dbReference>